<dbReference type="EMBL" id="BSYB01000025">
    <property type="protein sequence ID" value="GMG47869.1"/>
    <property type="molecule type" value="Genomic_DNA"/>
</dbReference>
<gene>
    <name evidence="1" type="ORF">Aory05_000658100</name>
</gene>
<evidence type="ECO:0000313" key="2">
    <source>
        <dbReference type="Proteomes" id="UP001165189"/>
    </source>
</evidence>
<reference evidence="1" key="1">
    <citation type="submission" date="2023-04" db="EMBL/GenBank/DDBJ databases">
        <title>Aspergillus oryzae var. brunneus NBRC 4377.</title>
        <authorList>
            <person name="Ichikawa N."/>
            <person name="Sato H."/>
            <person name="Tonouchi N."/>
        </authorList>
    </citation>
    <scope>NUCLEOTIDE SEQUENCE</scope>
    <source>
        <strain evidence="1">NBRC 4377</strain>
    </source>
</reference>
<proteinExistence type="predicted"/>
<sequence length="126" mass="14251">MAYTDALRLEVDDETEAKKQIHVSGCDIPRLCLVAAYSWLQEHAFELTNNDIGNNISFSALQEWEPGQPAKELQIQTDSPNDSGKLYIPDDFVVLEPTARQMQKMDEAIEVMAGRVLAEYEKNHPN</sequence>
<evidence type="ECO:0000313" key="1">
    <source>
        <dbReference type="EMBL" id="GMG47869.1"/>
    </source>
</evidence>
<name>A0ABQ6KV68_ASPOZ</name>
<comment type="caution">
    <text evidence="1">The sequence shown here is derived from an EMBL/GenBank/DDBJ whole genome shotgun (WGS) entry which is preliminary data.</text>
</comment>
<dbReference type="Proteomes" id="UP001165189">
    <property type="component" value="Unassembled WGS sequence"/>
</dbReference>
<organism evidence="1 2">
    <name type="scientific">Aspergillus oryzae var. brunneus</name>
    <dbReference type="NCBI Taxonomy" id="332754"/>
    <lineage>
        <taxon>Eukaryota</taxon>
        <taxon>Fungi</taxon>
        <taxon>Dikarya</taxon>
        <taxon>Ascomycota</taxon>
        <taxon>Pezizomycotina</taxon>
        <taxon>Eurotiomycetes</taxon>
        <taxon>Eurotiomycetidae</taxon>
        <taxon>Eurotiales</taxon>
        <taxon>Aspergillaceae</taxon>
        <taxon>Aspergillus</taxon>
        <taxon>Aspergillus subgen. Circumdati</taxon>
    </lineage>
</organism>
<protein>
    <submittedName>
        <fullName evidence="1">Unnamed protein product</fullName>
    </submittedName>
</protein>
<accession>A0ABQ6KV68</accession>
<keyword evidence="2" id="KW-1185">Reference proteome</keyword>